<dbReference type="Proteomes" id="UP000427820">
    <property type="component" value="Chromosome"/>
</dbReference>
<dbReference type="EMBL" id="CP032551">
    <property type="protein sequence ID" value="QGT96740.1"/>
    <property type="molecule type" value="Genomic_DNA"/>
</dbReference>
<accession>A0AA92EV06</accession>
<sequence>MRSTQVLDESASAASQSLYYAIAGQPDVELTEQEIADLPYAANYVEFDDQARALIVLGYDDNHSLQWVSANNEVLTTSFAGRVIRTDSLLSNLEHVADSETDPLHCIQFAPSLAQAQRCNNTWRRTITTEHNGQFSQWLVDTIFQVEETQANRIVREYGAAELLSASADTREPTTISISNTFEYAKYNDTFRPVELTQWISPELGMLQQQEVKVYGEYLSNDGKNLSKDRFLQDQLFSQPPQLTNQQMWVRIERSNGTKVDIVTDDEPRMSQLLDAVPTAQSVMWPQTKISSPALKQQFEARKQGMYVRLKMLAQTYRYDGEAELASKSGALADDFLTWPLKPSYVTDFSRAKARQDLSQNPLLNHAQVGEHRLNNEPHYTITLSAHYNQKQLPALPIADYELPKGFRDVNQQLRLFMQYWHFTEAAGQH</sequence>
<organism evidence="1 2">
    <name type="scientific">Pseudidiomarina andamanensis</name>
    <dbReference type="NCBI Taxonomy" id="1940690"/>
    <lineage>
        <taxon>Bacteria</taxon>
        <taxon>Pseudomonadati</taxon>
        <taxon>Pseudomonadota</taxon>
        <taxon>Gammaproteobacteria</taxon>
        <taxon>Alteromonadales</taxon>
        <taxon>Idiomarinaceae</taxon>
        <taxon>Pseudidiomarina</taxon>
    </lineage>
</organism>
<proteinExistence type="predicted"/>
<dbReference type="Gene3D" id="2.40.360.10">
    <property type="entry name" value="YmcC-like"/>
    <property type="match status" value="1"/>
</dbReference>
<dbReference type="KEGG" id="panm:D3795_11470"/>
<dbReference type="RefSeq" id="WP_156268868.1">
    <property type="nucleotide sequence ID" value="NZ_CP032551.1"/>
</dbReference>
<dbReference type="SUPFAM" id="SSF159270">
    <property type="entry name" value="YmcC-like"/>
    <property type="match status" value="1"/>
</dbReference>
<dbReference type="Pfam" id="PF11102">
    <property type="entry name" value="YjbF"/>
    <property type="match status" value="1"/>
</dbReference>
<evidence type="ECO:0000313" key="1">
    <source>
        <dbReference type="EMBL" id="QGT96740.1"/>
    </source>
</evidence>
<keyword evidence="2" id="KW-1185">Reference proteome</keyword>
<reference evidence="1 2" key="1">
    <citation type="submission" date="2018-09" db="EMBL/GenBank/DDBJ databases">
        <title>Whole genome sequencing of Idiomarina andamanensis W-5T (LMG 29773T= JCM 31645T).</title>
        <authorList>
            <person name="Das S.K."/>
        </authorList>
    </citation>
    <scope>NUCLEOTIDE SEQUENCE [LARGE SCALE GENOMIC DNA]</scope>
    <source>
        <strain evidence="1 2">W-5T</strain>
    </source>
</reference>
<protein>
    <submittedName>
        <fullName evidence="1">Uncharacterized protein</fullName>
    </submittedName>
</protein>
<evidence type="ECO:0000313" key="2">
    <source>
        <dbReference type="Proteomes" id="UP000427820"/>
    </source>
</evidence>
<name>A0AA92EV06_9GAMM</name>
<dbReference type="InterPro" id="IPR023373">
    <property type="entry name" value="YmcC_sf"/>
</dbReference>
<dbReference type="AlphaFoldDB" id="A0AA92EV06"/>
<dbReference type="InterPro" id="IPR021308">
    <property type="entry name" value="GfcB"/>
</dbReference>
<gene>
    <name evidence="1" type="ORF">D3795_11470</name>
</gene>